<keyword evidence="8" id="KW-0718">Serine biosynthesis</keyword>
<evidence type="ECO:0000256" key="8">
    <source>
        <dbReference type="ARBA" id="ARBA00023299"/>
    </source>
</evidence>
<dbReference type="GO" id="GO:0006564">
    <property type="term" value="P:L-serine biosynthetic process"/>
    <property type="evidence" value="ECO:0007669"/>
    <property type="project" value="UniProtKB-KW"/>
</dbReference>
<evidence type="ECO:0000256" key="1">
    <source>
        <dbReference type="ARBA" id="ARBA00001946"/>
    </source>
</evidence>
<dbReference type="AlphaFoldDB" id="A0A7C3UX88"/>
<organism evidence="11">
    <name type="scientific">Desulfobacca acetoxidans</name>
    <dbReference type="NCBI Taxonomy" id="60893"/>
    <lineage>
        <taxon>Bacteria</taxon>
        <taxon>Pseudomonadati</taxon>
        <taxon>Thermodesulfobacteriota</taxon>
        <taxon>Desulfobaccia</taxon>
        <taxon>Desulfobaccales</taxon>
        <taxon>Desulfobaccaceae</taxon>
        <taxon>Desulfobacca</taxon>
    </lineage>
</organism>
<keyword evidence="4" id="KW-0028">Amino-acid biosynthesis</keyword>
<evidence type="ECO:0000256" key="2">
    <source>
        <dbReference type="ARBA" id="ARBA00005135"/>
    </source>
</evidence>
<evidence type="ECO:0000256" key="7">
    <source>
        <dbReference type="ARBA" id="ARBA00022842"/>
    </source>
</evidence>
<comment type="caution">
    <text evidence="11">The sequence shown here is derived from an EMBL/GenBank/DDBJ whole genome shotgun (WGS) entry which is preliminary data.</text>
</comment>
<evidence type="ECO:0000256" key="9">
    <source>
        <dbReference type="ARBA" id="ARBA00048138"/>
    </source>
</evidence>
<dbReference type="PANTHER" id="PTHR43344:SF2">
    <property type="entry name" value="PHOSPHOSERINE PHOSPHATASE"/>
    <property type="match status" value="1"/>
</dbReference>
<evidence type="ECO:0000256" key="6">
    <source>
        <dbReference type="ARBA" id="ARBA00022801"/>
    </source>
</evidence>
<accession>A0A7C3UX88</accession>
<dbReference type="InterPro" id="IPR023214">
    <property type="entry name" value="HAD_sf"/>
</dbReference>
<dbReference type="InterPro" id="IPR036412">
    <property type="entry name" value="HAD-like_sf"/>
</dbReference>
<dbReference type="InterPro" id="IPR050582">
    <property type="entry name" value="HAD-like_SerB"/>
</dbReference>
<evidence type="ECO:0000256" key="3">
    <source>
        <dbReference type="ARBA" id="ARBA00012640"/>
    </source>
</evidence>
<dbReference type="PANTHER" id="PTHR43344">
    <property type="entry name" value="PHOSPHOSERINE PHOSPHATASE"/>
    <property type="match status" value="1"/>
</dbReference>
<dbReference type="SUPFAM" id="SSF56784">
    <property type="entry name" value="HAD-like"/>
    <property type="match status" value="1"/>
</dbReference>
<keyword evidence="5" id="KW-0479">Metal-binding</keyword>
<gene>
    <name evidence="11" type="ORF">ENW96_05330</name>
</gene>
<dbReference type="EC" id="3.1.3.3" evidence="3"/>
<name>A0A7C3UX88_9BACT</name>
<sequence>MHRIQLDTDCEGPLALNDNAFELCRDFLPDGARFFTQLRNYGEYLVNLAPKPEYQAGDTVKLILPFLKAAGLTNDRIADYSRQHLSLVPKAEETYRFLHTLNFPIFAVSASCRPFAEAVTARLGFNPERLYCTEASLDSYELSDTEARELHRLLGRIVAAPAIELPPEAKCREDLAPEVQETIALMDTIFWETIPGMNIGRIYRDVKSMGGAAKAQALEDSLAKTGLAMSNLMFVGDSIADVPALRKVRAEGGVALSFNGNRHAIEAAEIIVVADTAWPVALLVAVFLQWGKEGVVELAQSTRPGASKYLAIPEAMIEPIMMGLQGGKTFNLYHPSTSKRPEVIADSTAMRRRLRGDAIAALG</sequence>
<comment type="cofactor">
    <cofactor evidence="1">
        <name>Mg(2+)</name>
        <dbReference type="ChEBI" id="CHEBI:18420"/>
    </cofactor>
</comment>
<evidence type="ECO:0000256" key="10">
    <source>
        <dbReference type="ARBA" id="ARBA00048523"/>
    </source>
</evidence>
<dbReference type="GO" id="GO:0036424">
    <property type="term" value="F:L-phosphoserine phosphatase activity"/>
    <property type="evidence" value="ECO:0007669"/>
    <property type="project" value="TreeGrafter"/>
</dbReference>
<comment type="catalytic activity">
    <reaction evidence="10">
        <text>O-phospho-D-serine + H2O = D-serine + phosphate</text>
        <dbReference type="Rhea" id="RHEA:24873"/>
        <dbReference type="ChEBI" id="CHEBI:15377"/>
        <dbReference type="ChEBI" id="CHEBI:35247"/>
        <dbReference type="ChEBI" id="CHEBI:43474"/>
        <dbReference type="ChEBI" id="CHEBI:58680"/>
        <dbReference type="EC" id="3.1.3.3"/>
    </reaction>
</comment>
<evidence type="ECO:0000313" key="11">
    <source>
        <dbReference type="EMBL" id="HGF33798.1"/>
    </source>
</evidence>
<evidence type="ECO:0000256" key="4">
    <source>
        <dbReference type="ARBA" id="ARBA00022605"/>
    </source>
</evidence>
<dbReference type="GO" id="GO:0005737">
    <property type="term" value="C:cytoplasm"/>
    <property type="evidence" value="ECO:0007669"/>
    <property type="project" value="TreeGrafter"/>
</dbReference>
<evidence type="ECO:0000256" key="5">
    <source>
        <dbReference type="ARBA" id="ARBA00022723"/>
    </source>
</evidence>
<reference evidence="11" key="1">
    <citation type="journal article" date="2020" name="mSystems">
        <title>Genome- and Community-Level Interaction Insights into Carbon Utilization and Element Cycling Functions of Hydrothermarchaeota in Hydrothermal Sediment.</title>
        <authorList>
            <person name="Zhou Z."/>
            <person name="Liu Y."/>
            <person name="Xu W."/>
            <person name="Pan J."/>
            <person name="Luo Z.H."/>
            <person name="Li M."/>
        </authorList>
    </citation>
    <scope>NUCLEOTIDE SEQUENCE [LARGE SCALE GENOMIC DNA]</scope>
    <source>
        <strain evidence="11">SpSt-897</strain>
    </source>
</reference>
<protein>
    <recommendedName>
        <fullName evidence="3">phosphoserine phosphatase</fullName>
        <ecNumber evidence="3">3.1.3.3</ecNumber>
    </recommendedName>
</protein>
<dbReference type="Gene3D" id="1.10.3870.10">
    <property type="entry name" value="AF1437-like domain superfamily"/>
    <property type="match status" value="1"/>
</dbReference>
<proteinExistence type="predicted"/>
<comment type="pathway">
    <text evidence="2">Amino-acid biosynthesis; L-serine biosynthesis; L-serine from 3-phospho-D-glycerate: step 3/3.</text>
</comment>
<keyword evidence="7" id="KW-0460">Magnesium</keyword>
<dbReference type="Gene3D" id="3.40.50.1000">
    <property type="entry name" value="HAD superfamily/HAD-like"/>
    <property type="match status" value="1"/>
</dbReference>
<comment type="catalytic activity">
    <reaction evidence="9">
        <text>O-phospho-L-serine + H2O = L-serine + phosphate</text>
        <dbReference type="Rhea" id="RHEA:21208"/>
        <dbReference type="ChEBI" id="CHEBI:15377"/>
        <dbReference type="ChEBI" id="CHEBI:33384"/>
        <dbReference type="ChEBI" id="CHEBI:43474"/>
        <dbReference type="ChEBI" id="CHEBI:57524"/>
        <dbReference type="EC" id="3.1.3.3"/>
    </reaction>
</comment>
<dbReference type="EMBL" id="DTMF01000139">
    <property type="protein sequence ID" value="HGF33798.1"/>
    <property type="molecule type" value="Genomic_DNA"/>
</dbReference>
<dbReference type="GO" id="GO:0000287">
    <property type="term" value="F:magnesium ion binding"/>
    <property type="evidence" value="ECO:0007669"/>
    <property type="project" value="TreeGrafter"/>
</dbReference>
<keyword evidence="6" id="KW-0378">Hydrolase</keyword>